<dbReference type="Pfam" id="PF07963">
    <property type="entry name" value="N_methyl"/>
    <property type="match status" value="1"/>
</dbReference>
<dbReference type="RefSeq" id="WP_139448156.1">
    <property type="nucleotide sequence ID" value="NZ_SMDR01000002.1"/>
</dbReference>
<dbReference type="NCBIfam" id="TIGR02523">
    <property type="entry name" value="type_IV_pilV"/>
    <property type="match status" value="1"/>
</dbReference>
<reference evidence="2 3" key="1">
    <citation type="submission" date="2019-03" db="EMBL/GenBank/DDBJ databases">
        <title>Arenimonas daejeonensis sp. nov., isolated from compost.</title>
        <authorList>
            <person name="Jeon C.O."/>
        </authorList>
    </citation>
    <scope>NUCLEOTIDE SEQUENCE [LARGE SCALE GENOMIC DNA]</scope>
    <source>
        <strain evidence="2 3">R29</strain>
    </source>
</reference>
<sequence length="149" mass="15927">MTTHSNPGRTAQRGASLLEVLIAVLILAIGMLGIAALQAVSLRNTQSSGDRTTAVIQSYSMLDMLRANRVAARGGQYDQGYLCAVPDETDNRIDAEVGMWIASLQEAMGPTACGAIDCAAETCEVKVRWNDSRATAGEETHELVTETRL</sequence>
<dbReference type="AlphaFoldDB" id="A0A5C4RR52"/>
<evidence type="ECO:0000313" key="2">
    <source>
        <dbReference type="EMBL" id="TNJ33592.1"/>
    </source>
</evidence>
<evidence type="ECO:0000256" key="1">
    <source>
        <dbReference type="SAM" id="Phobius"/>
    </source>
</evidence>
<dbReference type="EMBL" id="SMDR01000002">
    <property type="protein sequence ID" value="TNJ33592.1"/>
    <property type="molecule type" value="Genomic_DNA"/>
</dbReference>
<proteinExistence type="predicted"/>
<dbReference type="NCBIfam" id="TIGR02532">
    <property type="entry name" value="IV_pilin_GFxxxE"/>
    <property type="match status" value="1"/>
</dbReference>
<organism evidence="2 3">
    <name type="scientific">Arenimonas terrae</name>
    <dbReference type="NCBI Taxonomy" id="2546226"/>
    <lineage>
        <taxon>Bacteria</taxon>
        <taxon>Pseudomonadati</taxon>
        <taxon>Pseudomonadota</taxon>
        <taxon>Gammaproteobacteria</taxon>
        <taxon>Lysobacterales</taxon>
        <taxon>Lysobacteraceae</taxon>
        <taxon>Arenimonas</taxon>
    </lineage>
</organism>
<keyword evidence="1" id="KW-1133">Transmembrane helix</keyword>
<evidence type="ECO:0000313" key="3">
    <source>
        <dbReference type="Proteomes" id="UP000305760"/>
    </source>
</evidence>
<dbReference type="OrthoDB" id="5298127at2"/>
<feature type="transmembrane region" description="Helical" evidence="1">
    <location>
        <begin position="20"/>
        <end position="42"/>
    </location>
</feature>
<comment type="caution">
    <text evidence="2">The sequence shown here is derived from an EMBL/GenBank/DDBJ whole genome shotgun (WGS) entry which is preliminary data.</text>
</comment>
<keyword evidence="3" id="KW-1185">Reference proteome</keyword>
<keyword evidence="1" id="KW-0472">Membrane</keyword>
<name>A0A5C4RR52_9GAMM</name>
<dbReference type="InterPro" id="IPR012902">
    <property type="entry name" value="N_methyl_site"/>
</dbReference>
<gene>
    <name evidence="2" type="primary">pilV</name>
    <name evidence="2" type="ORF">E1B00_09595</name>
</gene>
<accession>A0A5C4RR52</accession>
<dbReference type="Proteomes" id="UP000305760">
    <property type="component" value="Unassembled WGS sequence"/>
</dbReference>
<protein>
    <submittedName>
        <fullName evidence="2">Type IV pilus modification protein PilV</fullName>
    </submittedName>
</protein>
<keyword evidence="1" id="KW-0812">Transmembrane</keyword>
<dbReference type="InterPro" id="IPR013362">
    <property type="entry name" value="Pilus_4_PilV"/>
</dbReference>